<name>A0A9Q0PSD9_SALVM</name>
<reference evidence="3" key="1">
    <citation type="submission" date="2022-11" db="EMBL/GenBank/DDBJ databases">
        <authorList>
            <person name="Hyden B.L."/>
            <person name="Feng K."/>
            <person name="Yates T."/>
            <person name="Jawdy S."/>
            <person name="Smart L.B."/>
            <person name="Muchero W."/>
        </authorList>
    </citation>
    <scope>NUCLEOTIDE SEQUENCE</scope>
    <source>
        <tissue evidence="3">Shoot tip</tissue>
    </source>
</reference>
<protein>
    <submittedName>
        <fullName evidence="3">Uncharacterized protein</fullName>
    </submittedName>
</protein>
<dbReference type="EMBL" id="JAPFFL010000011">
    <property type="protein sequence ID" value="KAJ6693217.1"/>
    <property type="molecule type" value="Genomic_DNA"/>
</dbReference>
<dbReference type="OrthoDB" id="1667587at2759"/>
<gene>
    <name evidence="3" type="ORF">OIU85_004022</name>
</gene>
<proteinExistence type="predicted"/>
<comment type="caution">
    <text evidence="3">The sequence shown here is derived from an EMBL/GenBank/DDBJ whole genome shotgun (WGS) entry which is preliminary data.</text>
</comment>
<keyword evidence="1" id="KW-0853">WD repeat</keyword>
<feature type="non-terminal residue" evidence="3">
    <location>
        <position position="1"/>
    </location>
</feature>
<keyword evidence="2" id="KW-0677">Repeat</keyword>
<keyword evidence="4" id="KW-1185">Reference proteome</keyword>
<reference evidence="3" key="2">
    <citation type="journal article" date="2023" name="Int. J. Mol. Sci.">
        <title>De Novo Assembly and Annotation of 11 Diverse Shrub Willow (Salix) Genomes Reveals Novel Gene Organization in Sex-Linked Regions.</title>
        <authorList>
            <person name="Hyden B."/>
            <person name="Feng K."/>
            <person name="Yates T.B."/>
            <person name="Jawdy S."/>
            <person name="Cereghino C."/>
            <person name="Smart L.B."/>
            <person name="Muchero W."/>
        </authorList>
    </citation>
    <scope>NUCLEOTIDE SEQUENCE [LARGE SCALE GENOMIC DNA]</scope>
    <source>
        <tissue evidence="3">Shoot tip</tissue>
    </source>
</reference>
<accession>A0A9Q0PSD9</accession>
<dbReference type="Proteomes" id="UP001151529">
    <property type="component" value="Chromosome 13"/>
</dbReference>
<sequence>SRCIGEFSFRSEVRAGTLRWGRVVVVLENKIYVYSFMDLNLLHQIEAHLRGLCWLAFSQSKHRICVSLPGASSRPGSN</sequence>
<evidence type="ECO:0000313" key="4">
    <source>
        <dbReference type="Proteomes" id="UP001151529"/>
    </source>
</evidence>
<dbReference type="AlphaFoldDB" id="A0A9Q0PSD9"/>
<dbReference type="InterPro" id="IPR048720">
    <property type="entry name" value="PROPPIN"/>
</dbReference>
<evidence type="ECO:0000256" key="1">
    <source>
        <dbReference type="ARBA" id="ARBA00022574"/>
    </source>
</evidence>
<organism evidence="3 4">
    <name type="scientific">Salix viminalis</name>
    <name type="common">Common osier</name>
    <name type="synonym">Basket willow</name>
    <dbReference type="NCBI Taxonomy" id="40686"/>
    <lineage>
        <taxon>Eukaryota</taxon>
        <taxon>Viridiplantae</taxon>
        <taxon>Streptophyta</taxon>
        <taxon>Embryophyta</taxon>
        <taxon>Tracheophyta</taxon>
        <taxon>Spermatophyta</taxon>
        <taxon>Magnoliopsida</taxon>
        <taxon>eudicotyledons</taxon>
        <taxon>Gunneridae</taxon>
        <taxon>Pentapetalae</taxon>
        <taxon>rosids</taxon>
        <taxon>fabids</taxon>
        <taxon>Malpighiales</taxon>
        <taxon>Salicaceae</taxon>
        <taxon>Saliceae</taxon>
        <taxon>Salix</taxon>
    </lineage>
</organism>
<dbReference type="PANTHER" id="PTHR11227">
    <property type="entry name" value="WD-REPEAT PROTEIN INTERACTING WITH PHOSPHOINOSIDES WIPI -RELATED"/>
    <property type="match status" value="1"/>
</dbReference>
<evidence type="ECO:0000313" key="3">
    <source>
        <dbReference type="EMBL" id="KAJ6693217.1"/>
    </source>
</evidence>
<evidence type="ECO:0000256" key="2">
    <source>
        <dbReference type="ARBA" id="ARBA00022737"/>
    </source>
</evidence>